<feature type="non-terminal residue" evidence="6">
    <location>
        <position position="453"/>
    </location>
</feature>
<dbReference type="Proteomes" id="UP000825002">
    <property type="component" value="Unassembled WGS sequence"/>
</dbReference>
<sequence length="453" mass="51902">MGFRDNFRDAKEWSQSTSGQVNLNSPSDKACKYFDSVVSQLIGWYNGSSLGTSDEAVKHMLEEDSDFGALDTTRLNMQLKKRVQDLNLLVARHDHSKSRSVTDYERQHVRVVNLLADGKFKMATRELETITTRYPECVYSLKLIQDLYFYLGSSFAMRSSVSGALPQINSSNPFKGYVHGMYSFALEESNQYAPAQYQAKLALSIVPNDTWAIHNYAHCLLMQGLTDEGLKWMYEKKADWLPCSVLSCHQYWHTSLFHINKGEYDQAVEYLDQEILTRCLSSSSGLDLHDAASLIYRMELNDIFSKTTKLTEDPSIRWVGVRDMCKPYAKDHIVGFNDAHYMMSFLGSNDFELVDELITSMNDVPTLVERDNVVIPLLESMMFYKKQDYSSTIEKLFPIRHDIVKIGGSHAQRDVFEQLLLSASLKSEKPEHKKLAERLMFERRLSTNPAQSI</sequence>
<evidence type="ECO:0000256" key="2">
    <source>
        <dbReference type="ARBA" id="ARBA00019992"/>
    </source>
</evidence>
<feature type="compositionally biased region" description="Polar residues" evidence="5">
    <location>
        <begin position="13"/>
        <end position="23"/>
    </location>
</feature>
<accession>A0ABQ7S9U3</accession>
<evidence type="ECO:0000256" key="1">
    <source>
        <dbReference type="ARBA" id="ARBA00005857"/>
    </source>
</evidence>
<dbReference type="InterPro" id="IPR033891">
    <property type="entry name" value="TTC38"/>
</dbReference>
<dbReference type="PANTHER" id="PTHR16263:SF4">
    <property type="entry name" value="TETRATRICOPEPTIDE REPEAT PROTEIN 38"/>
    <property type="match status" value="1"/>
</dbReference>
<keyword evidence="3" id="KW-0677">Repeat</keyword>
<proteinExistence type="inferred from homology"/>
<evidence type="ECO:0000313" key="7">
    <source>
        <dbReference type="Proteomes" id="UP000825002"/>
    </source>
</evidence>
<gene>
    <name evidence="6" type="primary">ttc38</name>
    <name evidence="6" type="ORF">GZH46_01333</name>
</gene>
<dbReference type="SUPFAM" id="SSF48452">
    <property type="entry name" value="TPR-like"/>
    <property type="match status" value="1"/>
</dbReference>
<evidence type="ECO:0000256" key="5">
    <source>
        <dbReference type="SAM" id="MobiDB-lite"/>
    </source>
</evidence>
<reference evidence="6 7" key="1">
    <citation type="submission" date="2020-10" db="EMBL/GenBank/DDBJ databases">
        <authorList>
            <person name="Klimov P.B."/>
            <person name="Dyachkov S.M."/>
            <person name="Chetverikov P.E."/>
        </authorList>
    </citation>
    <scope>NUCLEOTIDE SEQUENCE [LARGE SCALE GENOMIC DNA]</scope>
    <source>
        <strain evidence="6">BMOC 18-1129-001#AD2665</strain>
        <tissue evidence="6">Entire mites</tissue>
    </source>
</reference>
<name>A0ABQ7S9U3_9ACAR</name>
<evidence type="ECO:0000256" key="4">
    <source>
        <dbReference type="ARBA" id="ARBA00022803"/>
    </source>
</evidence>
<evidence type="ECO:0000256" key="3">
    <source>
        <dbReference type="ARBA" id="ARBA00022737"/>
    </source>
</evidence>
<protein>
    <recommendedName>
        <fullName evidence="2">Tetratricopeptide repeat protein 38</fullName>
    </recommendedName>
</protein>
<dbReference type="CDD" id="cd05804">
    <property type="entry name" value="StaR_like"/>
    <property type="match status" value="1"/>
</dbReference>
<comment type="similarity">
    <text evidence="1">Belongs to the TTC38 family.</text>
</comment>
<evidence type="ECO:0000313" key="6">
    <source>
        <dbReference type="EMBL" id="KAG9510133.1"/>
    </source>
</evidence>
<dbReference type="Gene3D" id="1.25.40.10">
    <property type="entry name" value="Tetratricopeptide repeat domain"/>
    <property type="match status" value="1"/>
</dbReference>
<comment type="caution">
    <text evidence="6">The sequence shown here is derived from an EMBL/GenBank/DDBJ whole genome shotgun (WGS) entry which is preliminary data.</text>
</comment>
<dbReference type="EMBL" id="JAIFTH010000225">
    <property type="protein sequence ID" value="KAG9510133.1"/>
    <property type="molecule type" value="Genomic_DNA"/>
</dbReference>
<dbReference type="PANTHER" id="PTHR16263">
    <property type="entry name" value="TETRATRICOPEPTIDE REPEAT PROTEIN 38"/>
    <property type="match status" value="1"/>
</dbReference>
<dbReference type="InterPro" id="IPR011990">
    <property type="entry name" value="TPR-like_helical_dom_sf"/>
</dbReference>
<organism evidence="6 7">
    <name type="scientific">Fragariocoptes setiger</name>
    <dbReference type="NCBI Taxonomy" id="1670756"/>
    <lineage>
        <taxon>Eukaryota</taxon>
        <taxon>Metazoa</taxon>
        <taxon>Ecdysozoa</taxon>
        <taxon>Arthropoda</taxon>
        <taxon>Chelicerata</taxon>
        <taxon>Arachnida</taxon>
        <taxon>Acari</taxon>
        <taxon>Acariformes</taxon>
        <taxon>Trombidiformes</taxon>
        <taxon>Prostigmata</taxon>
        <taxon>Eupodina</taxon>
        <taxon>Eriophyoidea</taxon>
        <taxon>Phytoptidae</taxon>
        <taxon>Fragariocoptes</taxon>
    </lineage>
</organism>
<keyword evidence="7" id="KW-1185">Reference proteome</keyword>
<feature type="region of interest" description="Disordered" evidence="5">
    <location>
        <begin position="1"/>
        <end position="23"/>
    </location>
</feature>
<keyword evidence="4" id="KW-0802">TPR repeat</keyword>
<feature type="compositionally biased region" description="Basic and acidic residues" evidence="5">
    <location>
        <begin position="1"/>
        <end position="12"/>
    </location>
</feature>